<comment type="caution">
    <text evidence="4">The sequence shown here is derived from an EMBL/GenBank/DDBJ whole genome shotgun (WGS) entry which is preliminary data.</text>
</comment>
<sequence>MLRGLIKGDNVFVPTVALRVAVRNDIDVAALLVTEEGRVRGDADIVFHGAPAHPSGAVRLSAGEDGTAWLDADLAGVEEAVTRVLVVASAEEGALRDARGLSVEVFGPDGTTVVGYEVTDAGGETAMVLAELYRRAGGWKFRAVGQGYVDGLVGLAVHHGVEVAEGAPVEDSPAEETPEETPEDALPEPAETLPEPRAPRAPEALPGAAKDAAPPAQLPAQVAPVPAAALAPVDLPVPDWPYGHLFEPHTLEGSGNDVLAVEGLPPGPVLVDLALRTERHTAVWTLTPANKEEDLLVNSTKKDWRGRLLAVVPLDGRLRLKLKAEGPWHARVLPLAAARRLTEDALECWGPEVLLHTGEATDVSFHYRGDSNFIVDSYVLTGHKDPAKLPKSRFPYINEIGRRREALPVPSDTVLVHVQRADGPWRARLKQPSAAVAWLRRVRD</sequence>
<name>A0A4Y3RSR3_9ACTN</name>
<dbReference type="PANTHER" id="PTHR32097">
    <property type="entry name" value="CAMP-BINDING PROTEIN 1-RELATED"/>
    <property type="match status" value="1"/>
</dbReference>
<organism evidence="4 5">
    <name type="scientific">Streptomyces gardneri</name>
    <dbReference type="NCBI Taxonomy" id="66892"/>
    <lineage>
        <taxon>Bacteria</taxon>
        <taxon>Bacillati</taxon>
        <taxon>Actinomycetota</taxon>
        <taxon>Actinomycetes</taxon>
        <taxon>Kitasatosporales</taxon>
        <taxon>Streptomycetaceae</taxon>
        <taxon>Streptomyces</taxon>
    </lineage>
</organism>
<dbReference type="PANTHER" id="PTHR32097:SF4">
    <property type="entry name" value="GENERAL STRESS PROTEIN 16U"/>
    <property type="match status" value="1"/>
</dbReference>
<dbReference type="InterPro" id="IPR003325">
    <property type="entry name" value="TerD"/>
</dbReference>
<dbReference type="Pfam" id="PF02342">
    <property type="entry name" value="TerD"/>
    <property type="match status" value="1"/>
</dbReference>
<feature type="compositionally biased region" description="Acidic residues" evidence="2">
    <location>
        <begin position="172"/>
        <end position="186"/>
    </location>
</feature>
<accession>A0A4Y3RSR3</accession>
<dbReference type="AlphaFoldDB" id="A0A4Y3RSR3"/>
<evidence type="ECO:0000256" key="2">
    <source>
        <dbReference type="SAM" id="MobiDB-lite"/>
    </source>
</evidence>
<comment type="similarity">
    <text evidence="1">Belongs to the CAPAB/TerDEXZ family.</text>
</comment>
<dbReference type="EMBL" id="BJMN01000043">
    <property type="protein sequence ID" value="GEB60475.1"/>
    <property type="molecule type" value="Genomic_DNA"/>
</dbReference>
<feature type="region of interest" description="Disordered" evidence="2">
    <location>
        <begin position="164"/>
        <end position="219"/>
    </location>
</feature>
<keyword evidence="5" id="KW-1185">Reference proteome</keyword>
<dbReference type="InterPro" id="IPR051324">
    <property type="entry name" value="Stress/Tellurium_Resist"/>
</dbReference>
<evidence type="ECO:0000313" key="5">
    <source>
        <dbReference type="Proteomes" id="UP000315226"/>
    </source>
</evidence>
<dbReference type="RefSeq" id="WP_141300284.1">
    <property type="nucleotide sequence ID" value="NZ_BJMN01000043.1"/>
</dbReference>
<dbReference type="Gene3D" id="2.60.60.30">
    <property type="entry name" value="sav2460 like domains"/>
    <property type="match status" value="1"/>
</dbReference>
<feature type="compositionally biased region" description="Low complexity" evidence="2">
    <location>
        <begin position="187"/>
        <end position="219"/>
    </location>
</feature>
<evidence type="ECO:0000313" key="4">
    <source>
        <dbReference type="EMBL" id="GEB60475.1"/>
    </source>
</evidence>
<dbReference type="Proteomes" id="UP000315226">
    <property type="component" value="Unassembled WGS sequence"/>
</dbReference>
<gene>
    <name evidence="4" type="ORF">SGA01_60800</name>
</gene>
<reference evidence="4 5" key="1">
    <citation type="submission" date="2019-06" db="EMBL/GenBank/DDBJ databases">
        <title>Whole genome shotgun sequence of Streptomyces gardneri NBRC 12865.</title>
        <authorList>
            <person name="Hosoyama A."/>
            <person name="Uohara A."/>
            <person name="Ohji S."/>
            <person name="Ichikawa N."/>
        </authorList>
    </citation>
    <scope>NUCLEOTIDE SEQUENCE [LARGE SCALE GENOMIC DNA]</scope>
    <source>
        <strain evidence="4 5">NBRC 12865</strain>
    </source>
</reference>
<protein>
    <recommendedName>
        <fullName evidence="3">TerD domain-containing protein</fullName>
    </recommendedName>
</protein>
<proteinExistence type="inferred from homology"/>
<dbReference type="CDD" id="cd06974">
    <property type="entry name" value="TerD_like"/>
    <property type="match status" value="1"/>
</dbReference>
<dbReference type="OrthoDB" id="4290369at2"/>
<evidence type="ECO:0000256" key="1">
    <source>
        <dbReference type="ARBA" id="ARBA00008775"/>
    </source>
</evidence>
<evidence type="ECO:0000259" key="3">
    <source>
        <dbReference type="Pfam" id="PF02342"/>
    </source>
</evidence>
<feature type="domain" description="TerD" evidence="3">
    <location>
        <begin position="24"/>
        <end position="157"/>
    </location>
</feature>